<dbReference type="KEGG" id="pyg:AWM70_02365"/>
<keyword evidence="8" id="KW-1185">Reference proteome</keyword>
<feature type="signal peptide" evidence="5">
    <location>
        <begin position="1"/>
        <end position="26"/>
    </location>
</feature>
<dbReference type="InterPro" id="IPR054828">
    <property type="entry name" value="Vit_B12_bind_prot"/>
</dbReference>
<evidence type="ECO:0000313" key="8">
    <source>
        <dbReference type="Proteomes" id="UP000092573"/>
    </source>
</evidence>
<evidence type="ECO:0000256" key="3">
    <source>
        <dbReference type="SAM" id="Coils"/>
    </source>
</evidence>
<dbReference type="NCBIfam" id="NF038402">
    <property type="entry name" value="TroA_like"/>
    <property type="match status" value="1"/>
</dbReference>
<evidence type="ECO:0000256" key="5">
    <source>
        <dbReference type="SAM" id="SignalP"/>
    </source>
</evidence>
<dbReference type="PROSITE" id="PS50983">
    <property type="entry name" value="FE_B12_PBP"/>
    <property type="match status" value="1"/>
</dbReference>
<dbReference type="OrthoDB" id="9816357at2"/>
<dbReference type="RefSeq" id="WP_068694026.1">
    <property type="nucleotide sequence ID" value="NZ_CP014167.1"/>
</dbReference>
<dbReference type="InterPro" id="IPR050902">
    <property type="entry name" value="ABC_Transporter_SBP"/>
</dbReference>
<evidence type="ECO:0000259" key="6">
    <source>
        <dbReference type="PROSITE" id="PS50983"/>
    </source>
</evidence>
<proteinExistence type="inferred from homology"/>
<gene>
    <name evidence="7" type="ORF">AWM70_02365</name>
</gene>
<dbReference type="GO" id="GO:0071281">
    <property type="term" value="P:cellular response to iron ion"/>
    <property type="evidence" value="ECO:0007669"/>
    <property type="project" value="TreeGrafter"/>
</dbReference>
<evidence type="ECO:0000256" key="4">
    <source>
        <dbReference type="SAM" id="MobiDB-lite"/>
    </source>
</evidence>
<evidence type="ECO:0000313" key="7">
    <source>
        <dbReference type="EMBL" id="ANS73563.1"/>
    </source>
</evidence>
<comment type="similarity">
    <text evidence="1">Belongs to the bacterial solute-binding protein 8 family.</text>
</comment>
<dbReference type="PANTHER" id="PTHR30535">
    <property type="entry name" value="VITAMIN B12-BINDING PROTEIN"/>
    <property type="match status" value="1"/>
</dbReference>
<dbReference type="Pfam" id="PF01497">
    <property type="entry name" value="Peripla_BP_2"/>
    <property type="match status" value="1"/>
</dbReference>
<feature type="region of interest" description="Disordered" evidence="4">
    <location>
        <begin position="34"/>
        <end position="64"/>
    </location>
</feature>
<dbReference type="CDD" id="cd01143">
    <property type="entry name" value="YvrC"/>
    <property type="match status" value="1"/>
</dbReference>
<protein>
    <submittedName>
        <fullName evidence="7">Cobalamin-binding protein</fullName>
    </submittedName>
</protein>
<keyword evidence="3" id="KW-0175">Coiled coil</keyword>
<accession>A0A1B1MWK2</accession>
<organism evidence="7 8">
    <name type="scientific">Paenibacillus yonginensis</name>
    <dbReference type="NCBI Taxonomy" id="1462996"/>
    <lineage>
        <taxon>Bacteria</taxon>
        <taxon>Bacillati</taxon>
        <taxon>Bacillota</taxon>
        <taxon>Bacilli</taxon>
        <taxon>Bacillales</taxon>
        <taxon>Paenibacillaceae</taxon>
        <taxon>Paenibacillus</taxon>
    </lineage>
</organism>
<dbReference type="Gene3D" id="3.40.50.1980">
    <property type="entry name" value="Nitrogenase molybdenum iron protein domain"/>
    <property type="match status" value="2"/>
</dbReference>
<feature type="coiled-coil region" evidence="3">
    <location>
        <begin position="182"/>
        <end position="213"/>
    </location>
</feature>
<keyword evidence="2 5" id="KW-0732">Signal</keyword>
<dbReference type="STRING" id="1462996.AWM70_02365"/>
<feature type="chain" id="PRO_5008527464" evidence="5">
    <location>
        <begin position="27"/>
        <end position="336"/>
    </location>
</feature>
<feature type="domain" description="Fe/B12 periplasmic-binding" evidence="6">
    <location>
        <begin position="82"/>
        <end position="334"/>
    </location>
</feature>
<evidence type="ECO:0000256" key="2">
    <source>
        <dbReference type="ARBA" id="ARBA00022729"/>
    </source>
</evidence>
<reference evidence="7 8" key="1">
    <citation type="submission" date="2016-01" db="EMBL/GenBank/DDBJ databases">
        <title>Complete Genome Sequence of Paenibacillus yonginensis DCY84, a novel Plant Growth-Promoting Bacteria with Elicitation of Induced Systemic Resistance.</title>
        <authorList>
            <person name="Kim Y.J."/>
            <person name="Yang D.C."/>
            <person name="Sukweenadhi J."/>
        </authorList>
    </citation>
    <scope>NUCLEOTIDE SEQUENCE [LARGE SCALE GENOMIC DNA]</scope>
    <source>
        <strain evidence="7 8">DCY84</strain>
    </source>
</reference>
<dbReference type="EMBL" id="CP014167">
    <property type="protein sequence ID" value="ANS73563.1"/>
    <property type="molecule type" value="Genomic_DNA"/>
</dbReference>
<dbReference type="PANTHER" id="PTHR30535:SF34">
    <property type="entry name" value="MOLYBDATE-BINDING PROTEIN MOLA"/>
    <property type="match status" value="1"/>
</dbReference>
<dbReference type="Proteomes" id="UP000092573">
    <property type="component" value="Chromosome"/>
</dbReference>
<dbReference type="InterPro" id="IPR002491">
    <property type="entry name" value="ABC_transptr_periplasmic_BD"/>
</dbReference>
<name>A0A1B1MWK2_9BACL</name>
<evidence type="ECO:0000256" key="1">
    <source>
        <dbReference type="ARBA" id="ARBA00008814"/>
    </source>
</evidence>
<sequence>MNKFLKRGAIWLIALMLVVLAGCGQAADKNQGAAPAESAVSQGQESSAEPSASSEEAGKTTYPLKLTDATGTEITFDAAPERIISIAPSETESLFALGLGDQIVGVTDIDDYPEEAQSKPKVGGYELNTEAIVAAKPDVVFAAGITSADTIKGLRDLGIKVFQFNPKTVEAIIQDLQQYGQITDHQAEAAQLTAKMESELAQVTDKAKSLSDEQKKKVYIEFSPGWTVGKGEFMDELITLSGGINVAGDTTGWNEINEETIIKANPDVILYANSVIDDKNQTLDQIIKARAGWDQITAVKEGRIVGLDDNLLSRTGPRITEGLLEVAKAIYPDLYR</sequence>
<dbReference type="PROSITE" id="PS51257">
    <property type="entry name" value="PROKAR_LIPOPROTEIN"/>
    <property type="match status" value="1"/>
</dbReference>
<dbReference type="SUPFAM" id="SSF53807">
    <property type="entry name" value="Helical backbone' metal receptor"/>
    <property type="match status" value="1"/>
</dbReference>
<dbReference type="AlphaFoldDB" id="A0A1B1MWK2"/>
<feature type="compositionally biased region" description="Low complexity" evidence="4">
    <location>
        <begin position="45"/>
        <end position="55"/>
    </location>
</feature>